<evidence type="ECO:0000313" key="8">
    <source>
        <dbReference type="Proteomes" id="UP001296104"/>
    </source>
</evidence>
<dbReference type="SUPFAM" id="SSF55048">
    <property type="entry name" value="Probable ACP-binding domain of malonyl-CoA ACP transacylase"/>
    <property type="match status" value="1"/>
</dbReference>
<evidence type="ECO:0000313" key="7">
    <source>
        <dbReference type="EMBL" id="CAK3786459.1"/>
    </source>
</evidence>
<dbReference type="Gene3D" id="3.90.180.10">
    <property type="entry name" value="Medium-chain alcohol dehydrogenases, catalytic domain"/>
    <property type="match status" value="1"/>
</dbReference>
<evidence type="ECO:0000259" key="6">
    <source>
        <dbReference type="PROSITE" id="PS52019"/>
    </source>
</evidence>
<comment type="caution">
    <text evidence="5">Lacks conserved residue(s) required for the propagation of feature annotation.</text>
</comment>
<dbReference type="PROSITE" id="PS01162">
    <property type="entry name" value="QOR_ZETA_CRYSTAL"/>
    <property type="match status" value="1"/>
</dbReference>
<accession>A0AAI8YRK3</accession>
<dbReference type="InterPro" id="IPR049552">
    <property type="entry name" value="PKS_DH_N"/>
</dbReference>
<evidence type="ECO:0000256" key="2">
    <source>
        <dbReference type="ARBA" id="ARBA00022553"/>
    </source>
</evidence>
<dbReference type="SMART" id="SM00826">
    <property type="entry name" value="PKS_DH"/>
    <property type="match status" value="1"/>
</dbReference>
<dbReference type="Pfam" id="PF21089">
    <property type="entry name" value="PKS_DH_N"/>
    <property type="match status" value="1"/>
</dbReference>
<dbReference type="Pfam" id="PF08240">
    <property type="entry name" value="ADH_N"/>
    <property type="match status" value="1"/>
</dbReference>
<evidence type="ECO:0000256" key="5">
    <source>
        <dbReference type="PROSITE-ProRule" id="PRU01363"/>
    </source>
</evidence>
<dbReference type="InterPro" id="IPR016035">
    <property type="entry name" value="Acyl_Trfase/lysoPLipase"/>
</dbReference>
<dbReference type="Pfam" id="PF13602">
    <property type="entry name" value="ADH_zinc_N_2"/>
    <property type="match status" value="1"/>
</dbReference>
<dbReference type="InterPro" id="IPR002364">
    <property type="entry name" value="Quin_OxRdtase/zeta-crystal_CS"/>
</dbReference>
<sequence length="1614" mass="177766">MLAVGLNETEASEYLAQADEPVVVVACVNSPHSVTLSGSKKSLDKIAALLDADNVFQGSLRVSNAYHSLEMQSIADEYAKAIADIEPLAGSGSVMFSSVTGEKVEPGSVDASYWITNMLNKVQFTAATPVQQIITQEEEKTKQDCSLSYHNILSRGRNSVEAALDAAGQLWVAGHPVNLARVNQPNGSLQIFPPITDLPYCPWNHSERNKYWHETPIARKMRLPAGTRNDFLGTPDTDNMKAPEYRKVLRLEEQPWIAEHEVQGVVVLPATAFIVMALEAAVKSAAEGQVAERIELRDVAIGRPLLFQDKSKPAETRVVLRPHKTSTRGNTASWIQVTVTSRSVMDDSWIEHANCYFIIHYKKQPSEVEGISEQLRENKSYQDAYQSFKKDCTVRYSASSVYLLFDDCGFKYGPLFKNLDELYCGKHVKDSTGSELKGYTSYELLGDHEILAQITLGAGDFEKPLVTMKGVHFREVAGGMDINIANADQAKPIATALKWKVDVDLLSPDALQQVLSSKATSSQGASRAHEIFLELVDLQSFKDPFLTVLELGCNGPEMAASTVARLTDLGRHVHIDKYIVSRPSGKPEWAIELIKKQGGVVDYLLLDLEKSSGEDGESATATKANSIVSFSGLFSRENVGVLAKRANDLLHPSGKLSFTMEIQEGIEAARAELDAVLKQVGFYGVNALIGLDPNSAFITTTKLREDKPIAEREVLFVEPSQQDNRVLRLMEKLEKDFTAAGHTISRATLETLPDTEGKAIVSFIGLGNSTLDQMTESEFEAWRIMMLKHSGLMWVSAGAVSSGKDPRRAMDTGLLRVVRSEEAALRIVQFDFSEAMDLASTQAATLLSDAARPSLFPDIHETIVETEITERDGKLFVPRLFTEQAANEAIYYHTHHPAARQQRIGDCREIMKMHVGQPGMLDTLRFEENKKLPKTLEKGQAKVRVQATPINFVDIMVAMSMVPAACLGCECSGIVEEIHADGRFKVGDQVVVMTGNAFATHVIEHEAFMQPIPQGMTPEAAASCATIYVTAYIALMDVARIQKDESILIHAGAGGLGQAAIQLARMVGAEVFVTVGSVGKKTLLMERYGIAEDHIFNSRDLTFAQGIMRQTEGRGVDVILNSTSGEALRQTWHCIAQFGRFLEVGKRDIMTNTGLDMMPFLKNASYSGVHIDQMVGTSRQRVAVAMQKVFDLFQAGKIGEVYPVTVMTYSEIEEAFRLVQTGTHTGKVVLTQSDDDIVPVIPPITHTADLKGDVTYVIAGGLGGAGQSMVDRMFDCGARNFAFFSRSGDSKPEAAEYLARLGRRSANVKAYKADIANLEALTVVYNLLEREMPPVKGFVNAAMFLQDALLAKMTYEQWKFGIAPKVIGHWNFRNLLPKGLDFFVSMSSISAMIGVPGHANYAAANTYEDAFAFWRRSQGEEAISFNLSAIFGVGVMEHSGVEKSAWYEMISLNGTEMNILLGFAMTKTTLKDVPCPTQLTTGVNPQMLNVPSMHWALDPKFRILRRLGCKRSISSDDEGAKSKLHDELRECTTMPAVTKVIEENLVLELSKSMMCNPEDINASKPLHSFRVDSLVADEVRSWIFKELKSEVTVFDIMDPQPLTTLYFKIAERAS</sequence>
<keyword evidence="2" id="KW-0597">Phosphoprotein</keyword>
<dbReference type="InterPro" id="IPR049900">
    <property type="entry name" value="PKS_mFAS_DH"/>
</dbReference>
<reference evidence="7" key="1">
    <citation type="submission" date="2023-11" db="EMBL/GenBank/DDBJ databases">
        <authorList>
            <person name="Alioto T."/>
            <person name="Alioto T."/>
            <person name="Gomez Garrido J."/>
        </authorList>
    </citation>
    <scope>NUCLEOTIDE SEQUENCE</scope>
</reference>
<dbReference type="InterPro" id="IPR042104">
    <property type="entry name" value="PKS_dehydratase_sf"/>
</dbReference>
<dbReference type="InterPro" id="IPR014043">
    <property type="entry name" value="Acyl_transferase_dom"/>
</dbReference>
<dbReference type="InterPro" id="IPR020843">
    <property type="entry name" value="ER"/>
</dbReference>
<dbReference type="InterPro" id="IPR020807">
    <property type="entry name" value="PKS_DH"/>
</dbReference>
<dbReference type="SUPFAM" id="SSF52151">
    <property type="entry name" value="FabD/lysophospholipase-like"/>
    <property type="match status" value="1"/>
</dbReference>
<dbReference type="GO" id="GO:1901336">
    <property type="term" value="P:lactone biosynthetic process"/>
    <property type="evidence" value="ECO:0007669"/>
    <property type="project" value="UniProtKB-ARBA"/>
</dbReference>
<dbReference type="Pfam" id="PF08659">
    <property type="entry name" value="KR"/>
    <property type="match status" value="1"/>
</dbReference>
<dbReference type="CDD" id="cd05195">
    <property type="entry name" value="enoyl_red"/>
    <property type="match status" value="1"/>
</dbReference>
<feature type="region of interest" description="N-terminal hotdog fold" evidence="5">
    <location>
        <begin position="229"/>
        <end position="364"/>
    </location>
</feature>
<evidence type="ECO:0000256" key="4">
    <source>
        <dbReference type="ARBA" id="ARBA00023268"/>
    </source>
</evidence>
<feature type="region of interest" description="C-terminal hotdog fold" evidence="5">
    <location>
        <begin position="393"/>
        <end position="564"/>
    </location>
</feature>
<dbReference type="SUPFAM" id="SSF50129">
    <property type="entry name" value="GroES-like"/>
    <property type="match status" value="1"/>
</dbReference>
<dbReference type="SMART" id="SM00822">
    <property type="entry name" value="PKS_KR"/>
    <property type="match status" value="1"/>
</dbReference>
<dbReference type="InterPro" id="IPR016036">
    <property type="entry name" value="Malonyl_transacylase_ACP-bd"/>
</dbReference>
<dbReference type="InterPro" id="IPR011032">
    <property type="entry name" value="GroES-like_sf"/>
</dbReference>
<proteinExistence type="predicted"/>
<gene>
    <name evidence="7" type="ORF">LECACI_7A000640</name>
</gene>
<dbReference type="GO" id="GO:0008270">
    <property type="term" value="F:zinc ion binding"/>
    <property type="evidence" value="ECO:0007669"/>
    <property type="project" value="InterPro"/>
</dbReference>
<dbReference type="InterPro" id="IPR013154">
    <property type="entry name" value="ADH-like_N"/>
</dbReference>
<dbReference type="Gene3D" id="3.10.129.110">
    <property type="entry name" value="Polyketide synthase dehydratase"/>
    <property type="match status" value="1"/>
</dbReference>
<dbReference type="SMART" id="SM00827">
    <property type="entry name" value="PKS_AT"/>
    <property type="match status" value="1"/>
</dbReference>
<dbReference type="SMART" id="SM00829">
    <property type="entry name" value="PKS_ER"/>
    <property type="match status" value="1"/>
</dbReference>
<organism evidence="7 8">
    <name type="scientific">Lecanosticta acicola</name>
    <dbReference type="NCBI Taxonomy" id="111012"/>
    <lineage>
        <taxon>Eukaryota</taxon>
        <taxon>Fungi</taxon>
        <taxon>Dikarya</taxon>
        <taxon>Ascomycota</taxon>
        <taxon>Pezizomycotina</taxon>
        <taxon>Dothideomycetes</taxon>
        <taxon>Dothideomycetidae</taxon>
        <taxon>Mycosphaerellales</taxon>
        <taxon>Mycosphaerellaceae</taxon>
        <taxon>Lecanosticta</taxon>
    </lineage>
</organism>
<comment type="caution">
    <text evidence="7">The sequence shown here is derived from an EMBL/GenBank/DDBJ whole genome shotgun (WGS) entry which is preliminary data.</text>
</comment>
<dbReference type="GO" id="GO:0006633">
    <property type="term" value="P:fatty acid biosynthetic process"/>
    <property type="evidence" value="ECO:0007669"/>
    <property type="project" value="TreeGrafter"/>
</dbReference>
<keyword evidence="4" id="KW-0511">Multifunctional enzyme</keyword>
<dbReference type="InterPro" id="IPR013968">
    <property type="entry name" value="PKS_KR"/>
</dbReference>
<dbReference type="PANTHER" id="PTHR43775">
    <property type="entry name" value="FATTY ACID SYNTHASE"/>
    <property type="match status" value="1"/>
</dbReference>
<dbReference type="GO" id="GO:0044550">
    <property type="term" value="P:secondary metabolite biosynthetic process"/>
    <property type="evidence" value="ECO:0007669"/>
    <property type="project" value="TreeGrafter"/>
</dbReference>
<protein>
    <submittedName>
        <fullName evidence="7">Lovastatin nonaketide synthase</fullName>
    </submittedName>
</protein>
<feature type="domain" description="PKS/mFAS DH" evidence="6">
    <location>
        <begin position="229"/>
        <end position="564"/>
    </location>
</feature>
<dbReference type="InterPro" id="IPR036291">
    <property type="entry name" value="NAD(P)-bd_dom_sf"/>
</dbReference>
<dbReference type="Gene3D" id="3.40.366.10">
    <property type="entry name" value="Malonyl-Coenzyme A Acyl Carrier Protein, domain 2"/>
    <property type="match status" value="1"/>
</dbReference>
<keyword evidence="1" id="KW-0596">Phosphopantetheine</keyword>
<evidence type="ECO:0000256" key="1">
    <source>
        <dbReference type="ARBA" id="ARBA00022450"/>
    </source>
</evidence>
<dbReference type="GO" id="GO:0004312">
    <property type="term" value="F:fatty acid synthase activity"/>
    <property type="evidence" value="ECO:0007669"/>
    <property type="project" value="TreeGrafter"/>
</dbReference>
<evidence type="ECO:0000256" key="3">
    <source>
        <dbReference type="ARBA" id="ARBA00022679"/>
    </source>
</evidence>
<dbReference type="EMBL" id="CAVMBE010000002">
    <property type="protein sequence ID" value="CAK3786459.1"/>
    <property type="molecule type" value="Genomic_DNA"/>
</dbReference>
<dbReference type="InterPro" id="IPR057326">
    <property type="entry name" value="KR_dom"/>
</dbReference>
<dbReference type="InterPro" id="IPR001227">
    <property type="entry name" value="Ac_transferase_dom_sf"/>
</dbReference>
<dbReference type="Gene3D" id="3.40.50.720">
    <property type="entry name" value="NAD(P)-binding Rossmann-like Domain"/>
    <property type="match status" value="2"/>
</dbReference>
<dbReference type="Proteomes" id="UP001296104">
    <property type="component" value="Unassembled WGS sequence"/>
</dbReference>
<keyword evidence="3" id="KW-0808">Transferase</keyword>
<dbReference type="GO" id="GO:0016491">
    <property type="term" value="F:oxidoreductase activity"/>
    <property type="evidence" value="ECO:0007669"/>
    <property type="project" value="InterPro"/>
</dbReference>
<keyword evidence="8" id="KW-1185">Reference proteome</keyword>
<dbReference type="PROSITE" id="PS52019">
    <property type="entry name" value="PKS_MFAS_DH"/>
    <property type="match status" value="1"/>
</dbReference>
<dbReference type="SUPFAM" id="SSF51735">
    <property type="entry name" value="NAD(P)-binding Rossmann-fold domains"/>
    <property type="match status" value="2"/>
</dbReference>
<name>A0AAI8YRK3_9PEZI</name>
<dbReference type="Pfam" id="PF00698">
    <property type="entry name" value="Acyl_transf_1"/>
    <property type="match status" value="1"/>
</dbReference>
<dbReference type="PANTHER" id="PTHR43775:SF37">
    <property type="entry name" value="SI:DKEY-61P9.11"/>
    <property type="match status" value="1"/>
</dbReference>
<dbReference type="InterPro" id="IPR050091">
    <property type="entry name" value="PKS_NRPS_Biosynth_Enz"/>
</dbReference>
<dbReference type="FunFam" id="3.40.50.720:FF:000209">
    <property type="entry name" value="Polyketide synthase Pks12"/>
    <property type="match status" value="1"/>
</dbReference>